<evidence type="ECO:0000313" key="2">
    <source>
        <dbReference type="Proteomes" id="UP000284334"/>
    </source>
</evidence>
<accession>A0A3T0ICK5</accession>
<dbReference type="GeneID" id="55612796"/>
<sequence>MLNWLGQDVKVGSVVFRGARQGNSSSHKIGVVESINEKTRKARVAWKYECGVQWIRPAQGQSYYLECPYKLSDKSKGNPDVGPLVVVPHGLLTSAENMIKGAEMAKAQNVPADEIDNFIQV</sequence>
<evidence type="ECO:0000313" key="1">
    <source>
        <dbReference type="EMBL" id="AZU97176.1"/>
    </source>
</evidence>
<name>A0A3T0ICK5_9CAUD</name>
<dbReference type="Proteomes" id="UP000284334">
    <property type="component" value="Segment"/>
</dbReference>
<proteinExistence type="predicted"/>
<gene>
    <name evidence="1" type="primary">105</name>
    <name evidence="1" type="ORF">SEA_GILSON_105</name>
</gene>
<reference evidence="1 2" key="1">
    <citation type="submission" date="2018-10" db="EMBL/GenBank/DDBJ databases">
        <authorList>
            <person name="Soria N.A."/>
            <person name="Batley M.G."/>
            <person name="Hanafy A."/>
            <person name="Singh N."/>
            <person name="Shaffer C.D."/>
            <person name="Weston-Hafer K.A."/>
            <person name="Russell D.A."/>
            <person name="Pope W.H."/>
            <person name="Jacobs-Sera D."/>
            <person name="Hendrix R.W."/>
            <person name="Hatfull G.F."/>
        </authorList>
    </citation>
    <scope>NUCLEOTIDE SEQUENCE [LARGE SCALE GENOMIC DNA]</scope>
</reference>
<organism evidence="1 2">
    <name type="scientific">Streptomyces phage Gilson</name>
    <dbReference type="NCBI Taxonomy" id="2488789"/>
    <lineage>
        <taxon>Viruses</taxon>
        <taxon>Duplodnaviria</taxon>
        <taxon>Heunggongvirae</taxon>
        <taxon>Uroviricota</taxon>
        <taxon>Caudoviricetes</taxon>
        <taxon>Stanwilliamsviridae</taxon>
        <taxon>Loccivirinae</taxon>
        <taxon>Gilsonvirus</taxon>
        <taxon>Gilsonvirus gilson</taxon>
    </lineage>
</organism>
<keyword evidence="2" id="KW-1185">Reference proteome</keyword>
<dbReference type="RefSeq" id="YP_009842561.1">
    <property type="nucleotide sequence ID" value="NC_048742.1"/>
</dbReference>
<dbReference type="EMBL" id="MK061412">
    <property type="protein sequence ID" value="AZU97176.1"/>
    <property type="molecule type" value="Genomic_DNA"/>
</dbReference>
<protein>
    <submittedName>
        <fullName evidence="1">Uncharacterized protein</fullName>
    </submittedName>
</protein>
<dbReference type="KEGG" id="vg:55612796"/>